<dbReference type="PANTHER" id="PTHR38588:SF1">
    <property type="entry name" value="BLL0334 PROTEIN"/>
    <property type="match status" value="1"/>
</dbReference>
<dbReference type="Proteomes" id="UP001596037">
    <property type="component" value="Unassembled WGS sequence"/>
</dbReference>
<sequence>MELNGEVAIGAPRERVWSALNDNDVLRACIPGCEELVQESDSVRRARVMVKAGPVRARFNGTLTLSDVQAPQRCAMGFEGSGGAAGMATGSAKVELHEDADGTRVTYAVRASVGGKLGQIGGRMIDAAAKQLADQFFQALRAQLAPVPASPQDGVPPGASPLQQAATLAAPSPGLPAAPLVARVAAPPGEASRVLWFLLGVASTALGVWLGKALC</sequence>
<dbReference type="RefSeq" id="WP_376848272.1">
    <property type="nucleotide sequence ID" value="NZ_JBHSMF010000002.1"/>
</dbReference>
<evidence type="ECO:0000313" key="2">
    <source>
        <dbReference type="Proteomes" id="UP001596037"/>
    </source>
</evidence>
<dbReference type="EMBL" id="JBHSMF010000002">
    <property type="protein sequence ID" value="MFC5496245.1"/>
    <property type="molecule type" value="Genomic_DNA"/>
</dbReference>
<dbReference type="CDD" id="cd05018">
    <property type="entry name" value="CoxG"/>
    <property type="match status" value="1"/>
</dbReference>
<gene>
    <name evidence="1" type="ORF">ACFPOE_01745</name>
</gene>
<evidence type="ECO:0000313" key="1">
    <source>
        <dbReference type="EMBL" id="MFC5496245.1"/>
    </source>
</evidence>
<dbReference type="InterPro" id="IPR010419">
    <property type="entry name" value="CO_DH_gsu"/>
</dbReference>
<dbReference type="Gene3D" id="3.30.530.20">
    <property type="match status" value="1"/>
</dbReference>
<name>A0ABW0N6Z0_9BURK</name>
<comment type="caution">
    <text evidence="1">The sequence shown here is derived from an EMBL/GenBank/DDBJ whole genome shotgun (WGS) entry which is preliminary data.</text>
</comment>
<dbReference type="InterPro" id="IPR023393">
    <property type="entry name" value="START-like_dom_sf"/>
</dbReference>
<proteinExistence type="predicted"/>
<organism evidence="1 2">
    <name type="scientific">Caenimonas terrae</name>
    <dbReference type="NCBI Taxonomy" id="696074"/>
    <lineage>
        <taxon>Bacteria</taxon>
        <taxon>Pseudomonadati</taxon>
        <taxon>Pseudomonadota</taxon>
        <taxon>Betaproteobacteria</taxon>
        <taxon>Burkholderiales</taxon>
        <taxon>Comamonadaceae</taxon>
        <taxon>Caenimonas</taxon>
    </lineage>
</organism>
<protein>
    <submittedName>
        <fullName evidence="1">SRPBCC domain-containing protein</fullName>
    </submittedName>
</protein>
<accession>A0ABW0N6Z0</accession>
<dbReference type="Pfam" id="PF06240">
    <property type="entry name" value="COXG"/>
    <property type="match status" value="1"/>
</dbReference>
<keyword evidence="2" id="KW-1185">Reference proteome</keyword>
<dbReference type="SUPFAM" id="SSF55961">
    <property type="entry name" value="Bet v1-like"/>
    <property type="match status" value="1"/>
</dbReference>
<dbReference type="PANTHER" id="PTHR38588">
    <property type="entry name" value="BLL0334 PROTEIN"/>
    <property type="match status" value="1"/>
</dbReference>
<reference evidence="2" key="1">
    <citation type="journal article" date="2019" name="Int. J. Syst. Evol. Microbiol.">
        <title>The Global Catalogue of Microorganisms (GCM) 10K type strain sequencing project: providing services to taxonomists for standard genome sequencing and annotation.</title>
        <authorList>
            <consortium name="The Broad Institute Genomics Platform"/>
            <consortium name="The Broad Institute Genome Sequencing Center for Infectious Disease"/>
            <person name="Wu L."/>
            <person name="Ma J."/>
        </authorList>
    </citation>
    <scope>NUCLEOTIDE SEQUENCE [LARGE SCALE GENOMIC DNA]</scope>
    <source>
        <strain evidence="2">CCUG 57401</strain>
    </source>
</reference>